<dbReference type="GO" id="GO:0005085">
    <property type="term" value="F:guanyl-nucleotide exchange factor activity"/>
    <property type="evidence" value="ECO:0007669"/>
    <property type="project" value="UniProtKB-KW"/>
</dbReference>
<dbReference type="PROSITE" id="PS50009">
    <property type="entry name" value="RASGEF_CAT"/>
    <property type="match status" value="1"/>
</dbReference>
<feature type="region of interest" description="Disordered" evidence="3">
    <location>
        <begin position="1"/>
        <end position="20"/>
    </location>
</feature>
<accession>A0A8E0RMH3</accession>
<feature type="domain" description="Ras-GEF" evidence="5">
    <location>
        <begin position="241"/>
        <end position="462"/>
    </location>
</feature>
<evidence type="ECO:0000256" key="1">
    <source>
        <dbReference type="ARBA" id="ARBA00022658"/>
    </source>
</evidence>
<dbReference type="SMART" id="SM00147">
    <property type="entry name" value="RasGEF"/>
    <property type="match status" value="1"/>
</dbReference>
<organism evidence="6 7">
    <name type="scientific">Fasciolopsis buskii</name>
    <dbReference type="NCBI Taxonomy" id="27845"/>
    <lineage>
        <taxon>Eukaryota</taxon>
        <taxon>Metazoa</taxon>
        <taxon>Spiralia</taxon>
        <taxon>Lophotrochozoa</taxon>
        <taxon>Platyhelminthes</taxon>
        <taxon>Trematoda</taxon>
        <taxon>Digenea</taxon>
        <taxon>Plagiorchiida</taxon>
        <taxon>Echinostomata</taxon>
        <taxon>Echinostomatoidea</taxon>
        <taxon>Fasciolidae</taxon>
        <taxon>Fasciolopsis</taxon>
    </lineage>
</organism>
<evidence type="ECO:0000256" key="4">
    <source>
        <dbReference type="SAM" id="Phobius"/>
    </source>
</evidence>
<dbReference type="InterPro" id="IPR001895">
    <property type="entry name" value="RASGEF_cat_dom"/>
</dbReference>
<dbReference type="InterPro" id="IPR008937">
    <property type="entry name" value="Ras-like_GEF"/>
</dbReference>
<dbReference type="InterPro" id="IPR023578">
    <property type="entry name" value="Ras_GEF_dom_sf"/>
</dbReference>
<dbReference type="Pfam" id="PF00617">
    <property type="entry name" value="RasGEF"/>
    <property type="match status" value="1"/>
</dbReference>
<evidence type="ECO:0000313" key="6">
    <source>
        <dbReference type="EMBL" id="KAA0187537.1"/>
    </source>
</evidence>
<keyword evidence="4" id="KW-1133">Transmembrane helix</keyword>
<feature type="compositionally biased region" description="Basic and acidic residues" evidence="3">
    <location>
        <begin position="1"/>
        <end position="15"/>
    </location>
</feature>
<feature type="transmembrane region" description="Helical" evidence="4">
    <location>
        <begin position="469"/>
        <end position="490"/>
    </location>
</feature>
<feature type="region of interest" description="Disordered" evidence="3">
    <location>
        <begin position="87"/>
        <end position="119"/>
    </location>
</feature>
<evidence type="ECO:0000256" key="2">
    <source>
        <dbReference type="PROSITE-ProRule" id="PRU00168"/>
    </source>
</evidence>
<dbReference type="Proteomes" id="UP000728185">
    <property type="component" value="Unassembled WGS sequence"/>
</dbReference>
<dbReference type="OrthoDB" id="25179at2759"/>
<evidence type="ECO:0000259" key="5">
    <source>
        <dbReference type="PROSITE" id="PS50009"/>
    </source>
</evidence>
<comment type="caution">
    <text evidence="6">The sequence shown here is derived from an EMBL/GenBank/DDBJ whole genome shotgun (WGS) entry which is preliminary data.</text>
</comment>
<sequence length="492" mass="55187">MLFRVPEHENLDDSHSSGTFGSSNLPVRTKVCISTASTLVTVVSRLKEDLTDAIRERLTQFSQLLVLDNKVSLSHLLTASMANQLRGPSRLSVSSSNPDCSRPPPSRTHSAEQVESDDLSLGSLTLDEQLRPDEPSECSLTDDSQEISHNMKPLVQDVPLSKSPNKSATFDQLHPAHCDTSASVGNLVVSTEPERRFALSPPRPSLGSGLAGTVPRGIRRKSASPAPYSSTPQTQSVLSFGALELAEQLTYLEAEKYYQIKISELLDISNLEHGKAPSVAVCALHFSSVCNWATFQMLAAASTERDKLANRFLDVMECLHKLQNFSSYLSILCAFMLVPENLFSRKTRGRLSRVKPYMQPPYFSEYRRELEAAKPPLIPYLGLMMQHLIMLAQAHPLWYEHVPDKLTNLYQESHGRIVNFWRCWKHFLIIHFIVKQENMDSEKGYACLVPQLFMISLFTRYVLLKHHFVLLVLSTLFVGFVLGILIGLFLSQ</sequence>
<dbReference type="GO" id="GO:0005886">
    <property type="term" value="C:plasma membrane"/>
    <property type="evidence" value="ECO:0007669"/>
    <property type="project" value="TreeGrafter"/>
</dbReference>
<proteinExistence type="predicted"/>
<keyword evidence="4" id="KW-0472">Membrane</keyword>
<dbReference type="AlphaFoldDB" id="A0A8E0RMH3"/>
<dbReference type="InterPro" id="IPR036964">
    <property type="entry name" value="RASGEF_cat_dom_sf"/>
</dbReference>
<name>A0A8E0RMH3_9TREM</name>
<dbReference type="EMBL" id="LUCM01009050">
    <property type="protein sequence ID" value="KAA0187537.1"/>
    <property type="molecule type" value="Genomic_DNA"/>
</dbReference>
<dbReference type="Gene3D" id="1.10.840.10">
    <property type="entry name" value="Ras guanine-nucleotide exchange factors catalytic domain"/>
    <property type="match status" value="1"/>
</dbReference>
<keyword evidence="7" id="KW-1185">Reference proteome</keyword>
<feature type="region of interest" description="Disordered" evidence="3">
    <location>
        <begin position="197"/>
        <end position="230"/>
    </location>
</feature>
<dbReference type="GO" id="GO:0007265">
    <property type="term" value="P:Ras protein signal transduction"/>
    <property type="evidence" value="ECO:0007669"/>
    <property type="project" value="TreeGrafter"/>
</dbReference>
<keyword evidence="4" id="KW-0812">Transmembrane</keyword>
<dbReference type="SUPFAM" id="SSF48366">
    <property type="entry name" value="Ras GEF"/>
    <property type="match status" value="1"/>
</dbReference>
<gene>
    <name evidence="6" type="ORF">FBUS_02219</name>
</gene>
<dbReference type="PANTHER" id="PTHR23113">
    <property type="entry name" value="GUANINE NUCLEOTIDE EXCHANGE FACTOR"/>
    <property type="match status" value="1"/>
</dbReference>
<evidence type="ECO:0000256" key="3">
    <source>
        <dbReference type="SAM" id="MobiDB-lite"/>
    </source>
</evidence>
<evidence type="ECO:0000313" key="7">
    <source>
        <dbReference type="Proteomes" id="UP000728185"/>
    </source>
</evidence>
<keyword evidence="1 2" id="KW-0344">Guanine-nucleotide releasing factor</keyword>
<dbReference type="PANTHER" id="PTHR23113:SF224">
    <property type="entry name" value="RAP GUANINE NUCLEOTIDE EXCHANGE FACTOR 1"/>
    <property type="match status" value="1"/>
</dbReference>
<protein>
    <submittedName>
        <fullName evidence="6">Rap guanine nucleotide exchange factor</fullName>
    </submittedName>
</protein>
<reference evidence="6" key="1">
    <citation type="submission" date="2019-05" db="EMBL/GenBank/DDBJ databases">
        <title>Annotation for the trematode Fasciolopsis buski.</title>
        <authorList>
            <person name="Choi Y.-J."/>
        </authorList>
    </citation>
    <scope>NUCLEOTIDE SEQUENCE</scope>
    <source>
        <strain evidence="6">HT</strain>
        <tissue evidence="6">Whole worm</tissue>
    </source>
</reference>